<dbReference type="GO" id="GO:0006888">
    <property type="term" value="P:endoplasmic reticulum to Golgi vesicle-mediated transport"/>
    <property type="evidence" value="ECO:0007669"/>
    <property type="project" value="TreeGrafter"/>
</dbReference>
<evidence type="ECO:0000256" key="1">
    <source>
        <dbReference type="ARBA" id="ARBA00004222"/>
    </source>
</evidence>
<name>A0AAX6SDH9_HETGA</name>
<dbReference type="CDD" id="cd14944">
    <property type="entry name" value="TRAPPC6A_Trs33"/>
    <property type="match status" value="1"/>
</dbReference>
<dbReference type="GO" id="GO:0030008">
    <property type="term" value="C:TRAPP complex"/>
    <property type="evidence" value="ECO:0007669"/>
    <property type="project" value="TreeGrafter"/>
</dbReference>
<dbReference type="Pfam" id="PF04051">
    <property type="entry name" value="TRAPP"/>
    <property type="match status" value="1"/>
</dbReference>
<reference evidence="5" key="1">
    <citation type="submission" date="2025-08" db="UniProtKB">
        <authorList>
            <consortium name="RefSeq"/>
        </authorList>
    </citation>
    <scope>IDENTIFICATION</scope>
</reference>
<comment type="similarity">
    <text evidence="2">Belongs to the TRAPP small subunits family. BET3 subfamily.</text>
</comment>
<protein>
    <submittedName>
        <fullName evidence="5">NTPase KAP family P-loop domain-containing protein 1 isoform X4</fullName>
    </submittedName>
</protein>
<dbReference type="RefSeq" id="XP_021106529.1">
    <property type="nucleotide sequence ID" value="XM_021250870.1"/>
</dbReference>
<dbReference type="Gene3D" id="3.30.1380.20">
    <property type="entry name" value="Trafficking protein particle complex subunit 3"/>
    <property type="match status" value="2"/>
</dbReference>
<gene>
    <name evidence="5" type="primary">Nkpd1</name>
</gene>
<dbReference type="AlphaFoldDB" id="A0AAX6SDH9"/>
<feature type="region of interest" description="Disordered" evidence="3">
    <location>
        <begin position="210"/>
        <end position="240"/>
    </location>
</feature>
<dbReference type="PANTHER" id="PTHR12817">
    <property type="entry name" value="TRAFFICKING PROTEIN PARTICLE COMPLEX SUBUNIT 6B"/>
    <property type="match status" value="1"/>
</dbReference>
<dbReference type="InterPro" id="IPR037992">
    <property type="entry name" value="TRAPPC6/Trs33"/>
</dbReference>
<keyword evidence="4" id="KW-1185">Reference proteome</keyword>
<dbReference type="InterPro" id="IPR024096">
    <property type="entry name" value="NO_sig/Golgi_transp_ligand-bd"/>
</dbReference>
<dbReference type="GO" id="GO:0005802">
    <property type="term" value="C:trans-Golgi network"/>
    <property type="evidence" value="ECO:0007669"/>
    <property type="project" value="TreeGrafter"/>
</dbReference>
<dbReference type="Proteomes" id="UP000694906">
    <property type="component" value="Unplaced"/>
</dbReference>
<dbReference type="GeneID" id="101722331"/>
<evidence type="ECO:0000313" key="4">
    <source>
        <dbReference type="Proteomes" id="UP000694906"/>
    </source>
</evidence>
<organism evidence="4 5">
    <name type="scientific">Heterocephalus glaber</name>
    <name type="common">Naked mole rat</name>
    <dbReference type="NCBI Taxonomy" id="10181"/>
    <lineage>
        <taxon>Eukaryota</taxon>
        <taxon>Metazoa</taxon>
        <taxon>Chordata</taxon>
        <taxon>Craniata</taxon>
        <taxon>Vertebrata</taxon>
        <taxon>Euteleostomi</taxon>
        <taxon>Mammalia</taxon>
        <taxon>Eutheria</taxon>
        <taxon>Euarchontoglires</taxon>
        <taxon>Glires</taxon>
        <taxon>Rodentia</taxon>
        <taxon>Hystricomorpha</taxon>
        <taxon>Bathyergidae</taxon>
        <taxon>Heterocephalus</taxon>
    </lineage>
</organism>
<dbReference type="CTD" id="284353"/>
<dbReference type="GO" id="GO:0005801">
    <property type="term" value="C:cis-Golgi network"/>
    <property type="evidence" value="ECO:0007669"/>
    <property type="project" value="TreeGrafter"/>
</dbReference>
<evidence type="ECO:0000313" key="5">
    <source>
        <dbReference type="RefSeq" id="XP_021106529.1"/>
    </source>
</evidence>
<evidence type="ECO:0000256" key="3">
    <source>
        <dbReference type="SAM" id="MobiDB-lite"/>
    </source>
</evidence>
<sequence length="379" mass="40615">MLSPAANERRSRFFPNGQPLARFVRPREVGGANLVHSGRGGGRARVPRRRDLLSLTNEGSAGAVGRGSGWCMADTVLFQFLHTEMVAQLWARNPDPRPGGQKTSLSVLESVGFRVGQALGERLPQEALGFKEELDVLKFLCKDLWVAVFRKQMDSPRAPQSAGRTGCRSHQAVPEWRSISWPAPDPAYHCSTHAGASCHRLPTLAWPPAGSGAWAAQQPWGAGTEGWADSGPSEAPSKGPLTWVTGEVPALPQCQCTGPASWPLCSQGTYILQDDSFPLPVPMALGLQYMEEAPKFLAFTCGLLCGVLSTLGFQSLVATSMTALSASPGAITHQHSCLAHLMQVSTWPQSCKLRLGARAQGMRKDPQLETPSGSGILTS</sequence>
<comment type="subcellular location">
    <subcellularLocation>
        <location evidence="1">Golgi apparatus</location>
        <location evidence="1">cis-Golgi network</location>
    </subcellularLocation>
</comment>
<feature type="compositionally biased region" description="Low complexity" evidence="3">
    <location>
        <begin position="210"/>
        <end position="222"/>
    </location>
</feature>
<dbReference type="PANTHER" id="PTHR12817:SF2">
    <property type="entry name" value="TRAFFICKING PROTEIN PARTICLE COMPLEX SUBUNIT 6A"/>
    <property type="match status" value="1"/>
</dbReference>
<proteinExistence type="inferred from homology"/>
<evidence type="ECO:0000256" key="2">
    <source>
        <dbReference type="ARBA" id="ARBA00006218"/>
    </source>
</evidence>
<dbReference type="InterPro" id="IPR007194">
    <property type="entry name" value="TRAPP_component"/>
</dbReference>
<accession>A0AAX6SDH9</accession>
<dbReference type="SUPFAM" id="SSF111126">
    <property type="entry name" value="Ligand-binding domain in the NO signalling and Golgi transport"/>
    <property type="match status" value="2"/>
</dbReference>